<keyword evidence="2" id="KW-0408">Iron</keyword>
<keyword evidence="2" id="KW-0533">Nickel</keyword>
<feature type="binding site" evidence="2">
    <location>
        <position position="64"/>
    </location>
    <ligand>
        <name>Ni(2+)</name>
        <dbReference type="ChEBI" id="CHEBI:49786"/>
    </ligand>
</feature>
<gene>
    <name evidence="3" type="ORF">ENW73_09300</name>
</gene>
<dbReference type="Pfam" id="PF00374">
    <property type="entry name" value="NiFeSe_Hases"/>
    <property type="match status" value="2"/>
</dbReference>
<reference evidence="3" key="1">
    <citation type="journal article" date="2020" name="mSystems">
        <title>Genome- and Community-Level Interaction Insights into Carbon Utilization and Element Cycling Functions of Hydrothermarchaeota in Hydrothermal Sediment.</title>
        <authorList>
            <person name="Zhou Z."/>
            <person name="Liu Y."/>
            <person name="Xu W."/>
            <person name="Pan J."/>
            <person name="Luo Z.H."/>
            <person name="Li M."/>
        </authorList>
    </citation>
    <scope>NUCLEOTIDE SEQUENCE [LARGE SCALE GENOMIC DNA]</scope>
    <source>
        <strain evidence="3">SpSt-876</strain>
    </source>
</reference>
<keyword evidence="2" id="KW-0479">Metal-binding</keyword>
<dbReference type="PANTHER" id="PTHR43600:SF4">
    <property type="entry name" value="CYTOSOLIC NIFE-HYDROGENASE, ALPHA SUBUNIT"/>
    <property type="match status" value="1"/>
</dbReference>
<comment type="cofactor">
    <cofactor evidence="2">
        <name>Fe cation</name>
        <dbReference type="ChEBI" id="CHEBI:24875"/>
    </cofactor>
</comment>
<dbReference type="Gene3D" id="1.10.645.10">
    <property type="entry name" value="Cytochrome-c3 Hydrogenase, chain B"/>
    <property type="match status" value="1"/>
</dbReference>
<dbReference type="SUPFAM" id="SSF56762">
    <property type="entry name" value="HydB/Nqo4-like"/>
    <property type="match status" value="1"/>
</dbReference>
<dbReference type="InterPro" id="IPR029014">
    <property type="entry name" value="NiFe-Hase_large"/>
</dbReference>
<name>A0A7C6AAW9_UNCW3</name>
<feature type="binding site" evidence="2">
    <location>
        <position position="419"/>
    </location>
    <ligand>
        <name>Fe cation</name>
        <dbReference type="ChEBI" id="CHEBI:24875"/>
    </ligand>
</feature>
<feature type="binding site" evidence="2">
    <location>
        <position position="61"/>
    </location>
    <ligand>
        <name>Ni(2+)</name>
        <dbReference type="ChEBI" id="CHEBI:49786"/>
    </ligand>
</feature>
<evidence type="ECO:0000313" key="3">
    <source>
        <dbReference type="EMBL" id="HHS53026.1"/>
    </source>
</evidence>
<feature type="binding site" evidence="2">
    <location>
        <position position="64"/>
    </location>
    <ligand>
        <name>Fe cation</name>
        <dbReference type="ChEBI" id="CHEBI:24875"/>
    </ligand>
</feature>
<feature type="binding site" evidence="2">
    <location>
        <position position="422"/>
    </location>
    <ligand>
        <name>Mg(2+)</name>
        <dbReference type="ChEBI" id="CHEBI:18420"/>
    </ligand>
</feature>
<sequence>MAKIEVRHVARIEGHAGIEVEIERKKVKKVKVNIPEGPRLFETLVLGKTPEEAVSIVPRICAICSVSHRLASITAFERAFELKVPLATKLLRELMHYGEIIESNSLHVFLLALPDYLGYPNAIAMTDKYADQVMRGLRLKKFGNRIMEITSARYTHGENPNLGGFYRWPSRTELTEIKKEAERLLPDGVETVELLRNLHYPTSMEEGLIFMCLNPPTETYGFTGDSVLISNGEEKPIDDYRKITNERVVAHSTAKRCRYNDKPYIVGPLARMNLLGERLHGKASEAFKRCYSLTWVRNPLYANQARAIEILFCLEEIPKLVDRLLEMPPAEIKEPTKKSGKAVGAVEAPRGTLYHYYEVARGYVRNADFVIPTTQNLDAMERHIQVACENLLETEKTKKEDIELLLEMVVRSYDPCVSCSAHLVNITYKK</sequence>
<dbReference type="InterPro" id="IPR018194">
    <property type="entry name" value="Ni-dep_hyd_lsu_Ni_BS"/>
</dbReference>
<dbReference type="GO" id="GO:0008901">
    <property type="term" value="F:ferredoxin hydrogenase activity"/>
    <property type="evidence" value="ECO:0007669"/>
    <property type="project" value="InterPro"/>
</dbReference>
<evidence type="ECO:0000256" key="1">
    <source>
        <dbReference type="ARBA" id="ARBA00023002"/>
    </source>
</evidence>
<evidence type="ECO:0000256" key="2">
    <source>
        <dbReference type="PIRSR" id="PIRSR601501-1"/>
    </source>
</evidence>
<dbReference type="GO" id="GO:0016151">
    <property type="term" value="F:nickel cation binding"/>
    <property type="evidence" value="ECO:0007669"/>
    <property type="project" value="InterPro"/>
</dbReference>
<feature type="binding site" evidence="2">
    <location>
        <position position="42"/>
    </location>
    <ligand>
        <name>Mg(2+)</name>
        <dbReference type="ChEBI" id="CHEBI:18420"/>
    </ligand>
</feature>
<organism evidence="3">
    <name type="scientific">candidate division WOR-3 bacterium</name>
    <dbReference type="NCBI Taxonomy" id="2052148"/>
    <lineage>
        <taxon>Bacteria</taxon>
        <taxon>Bacteria division WOR-3</taxon>
    </lineage>
</organism>
<proteinExistence type="predicted"/>
<comment type="caution">
    <text evidence="3">The sequence shown here is derived from an EMBL/GenBank/DDBJ whole genome shotgun (WGS) entry which is preliminary data.</text>
</comment>
<dbReference type="PROSITE" id="PS00508">
    <property type="entry name" value="NI_HGENASE_L_2"/>
    <property type="match status" value="1"/>
</dbReference>
<comment type="cofactor">
    <cofactor evidence="2">
        <name>Ni(2+)</name>
        <dbReference type="ChEBI" id="CHEBI:49786"/>
    </cofactor>
</comment>
<dbReference type="EMBL" id="DTLI01000220">
    <property type="protein sequence ID" value="HHS53026.1"/>
    <property type="molecule type" value="Genomic_DNA"/>
</dbReference>
<protein>
    <submittedName>
        <fullName evidence="3">Ni/Fe hydrogenase subunit alpha</fullName>
    </submittedName>
</protein>
<keyword evidence="1" id="KW-0560">Oxidoreductase</keyword>
<feature type="binding site" evidence="2">
    <location>
        <position position="416"/>
    </location>
    <ligand>
        <name>Ni(2+)</name>
        <dbReference type="ChEBI" id="CHEBI:49786"/>
    </ligand>
</feature>
<keyword evidence="2" id="KW-0460">Magnesium</keyword>
<dbReference type="InterPro" id="IPR001501">
    <property type="entry name" value="Ni-dep_hyd_lsu"/>
</dbReference>
<accession>A0A7C6AAW9</accession>
<dbReference type="PANTHER" id="PTHR43600">
    <property type="entry name" value="COENZYME F420 HYDROGENASE, SUBUNIT ALPHA"/>
    <property type="match status" value="1"/>
</dbReference>
<dbReference type="AlphaFoldDB" id="A0A7C6AAW9"/>